<feature type="region of interest" description="Disordered" evidence="6">
    <location>
        <begin position="20"/>
        <end position="69"/>
    </location>
</feature>
<dbReference type="Pfam" id="PF04472">
    <property type="entry name" value="SepF"/>
    <property type="match status" value="1"/>
</dbReference>
<evidence type="ECO:0000313" key="7">
    <source>
        <dbReference type="EMBL" id="ACV28947.1"/>
    </source>
</evidence>
<proteinExistence type="inferred from homology"/>
<keyword evidence="5" id="KW-0963">Cytoplasm</keyword>
<dbReference type="InterPro" id="IPR007561">
    <property type="entry name" value="Cell_div_SepF/SepF-rel"/>
</dbReference>
<accession>C7RHI6</accession>
<dbReference type="InterPro" id="IPR023052">
    <property type="entry name" value="Cell_div_SepF"/>
</dbReference>
<evidence type="ECO:0000256" key="6">
    <source>
        <dbReference type="SAM" id="MobiDB-lite"/>
    </source>
</evidence>
<dbReference type="HOGENOM" id="CLU_078499_4_0_9"/>
<keyword evidence="3 5" id="KW-0131">Cell cycle</keyword>
<gene>
    <name evidence="5" type="primary">sepF</name>
    <name evidence="7" type="ordered locus">Apre_0919</name>
</gene>
<evidence type="ECO:0000256" key="4">
    <source>
        <dbReference type="ARBA" id="ARBA00044936"/>
    </source>
</evidence>
<comment type="function">
    <text evidence="4 5">Cell division protein that is part of the divisome complex and is recruited early to the Z-ring. Probably stimulates Z-ring formation, perhaps through the cross-linking of FtsZ protofilaments. Its function overlaps with FtsA.</text>
</comment>
<dbReference type="GO" id="GO:0043093">
    <property type="term" value="P:FtsZ-dependent cytokinesis"/>
    <property type="evidence" value="ECO:0007669"/>
    <property type="project" value="UniProtKB-UniRule"/>
</dbReference>
<evidence type="ECO:0000256" key="3">
    <source>
        <dbReference type="ARBA" id="ARBA00023306"/>
    </source>
</evidence>
<dbReference type="Proteomes" id="UP000002294">
    <property type="component" value="Chromosome"/>
</dbReference>
<keyword evidence="8" id="KW-1185">Reference proteome</keyword>
<dbReference type="KEGG" id="apr:Apre_0919"/>
<organism evidence="7 8">
    <name type="scientific">Anaerococcus prevotii (strain ATCC 9321 / DSM 20548 / JCM 6508 / NCTC 11806 / PC1)</name>
    <name type="common">Peptostreptococcus prevotii</name>
    <name type="synonym">Peptococcus prevotii</name>
    <dbReference type="NCBI Taxonomy" id="525919"/>
    <lineage>
        <taxon>Bacteria</taxon>
        <taxon>Bacillati</taxon>
        <taxon>Bacillota</taxon>
        <taxon>Tissierellia</taxon>
        <taxon>Tissierellales</taxon>
        <taxon>Peptoniphilaceae</taxon>
        <taxon>Anaerococcus</taxon>
    </lineage>
</organism>
<dbReference type="PANTHER" id="PTHR35798">
    <property type="entry name" value="CELL DIVISION PROTEIN SEPF"/>
    <property type="match status" value="1"/>
</dbReference>
<dbReference type="Gene3D" id="3.30.110.150">
    <property type="entry name" value="SepF-like protein"/>
    <property type="match status" value="1"/>
</dbReference>
<feature type="compositionally biased region" description="Basic and acidic residues" evidence="6">
    <location>
        <begin position="55"/>
        <end position="64"/>
    </location>
</feature>
<dbReference type="eggNOG" id="COG1799">
    <property type="taxonomic scope" value="Bacteria"/>
</dbReference>
<dbReference type="AlphaFoldDB" id="C7RHI6"/>
<dbReference type="STRING" id="525919.Apre_0919"/>
<feature type="compositionally biased region" description="Acidic residues" evidence="6">
    <location>
        <begin position="20"/>
        <end position="33"/>
    </location>
</feature>
<keyword evidence="1 5" id="KW-0132">Cell division</keyword>
<dbReference type="RefSeq" id="WP_015777850.1">
    <property type="nucleotide sequence ID" value="NC_013171.1"/>
</dbReference>
<name>C7RHI6_ANAPD</name>
<sequence>MLDRFKEFIGIDDKYDDYDEDQLYYDDLEEETKEESKDKSEKNETYKSYFSDSSYKSEESDESFKPSFIDSFKDNSSFKSSKSSRRGDNVVKMSDKNFAGSSSMRISIQEPLDYETDAPKVIDDILNKKVVVLNLEMVESDTRRQIFDFVSGAVYALSGTVEKVTKGIFVISPNGIQIDPAVTDQISEGNYNQL</sequence>
<dbReference type="InterPro" id="IPR038594">
    <property type="entry name" value="SepF-like_sf"/>
</dbReference>
<evidence type="ECO:0000256" key="2">
    <source>
        <dbReference type="ARBA" id="ARBA00023210"/>
    </source>
</evidence>
<dbReference type="PANTHER" id="PTHR35798:SF1">
    <property type="entry name" value="CELL DIVISION PROTEIN SEPF"/>
    <property type="match status" value="1"/>
</dbReference>
<comment type="subunit">
    <text evidence="5">Homodimer. Interacts with FtsZ.</text>
</comment>
<protein>
    <recommendedName>
        <fullName evidence="5">Cell division protein SepF</fullName>
    </recommendedName>
</protein>
<evidence type="ECO:0000256" key="5">
    <source>
        <dbReference type="HAMAP-Rule" id="MF_01197"/>
    </source>
</evidence>
<comment type="subcellular location">
    <subcellularLocation>
        <location evidence="5">Cytoplasm</location>
    </subcellularLocation>
    <text evidence="5">Localizes to the division site, in a FtsZ-dependent manner.</text>
</comment>
<comment type="similarity">
    <text evidence="5">Belongs to the SepF family.</text>
</comment>
<dbReference type="HAMAP" id="MF_01197">
    <property type="entry name" value="SepF"/>
    <property type="match status" value="1"/>
</dbReference>
<feature type="compositionally biased region" description="Basic and acidic residues" evidence="6">
    <location>
        <begin position="34"/>
        <end position="45"/>
    </location>
</feature>
<evidence type="ECO:0000313" key="8">
    <source>
        <dbReference type="Proteomes" id="UP000002294"/>
    </source>
</evidence>
<keyword evidence="2 5" id="KW-0717">Septation</keyword>
<dbReference type="GO" id="GO:0005737">
    <property type="term" value="C:cytoplasm"/>
    <property type="evidence" value="ECO:0007669"/>
    <property type="project" value="UniProtKB-SubCell"/>
</dbReference>
<dbReference type="EMBL" id="CP001708">
    <property type="protein sequence ID" value="ACV28947.1"/>
    <property type="molecule type" value="Genomic_DNA"/>
</dbReference>
<dbReference type="GO" id="GO:0000917">
    <property type="term" value="P:division septum assembly"/>
    <property type="evidence" value="ECO:0007669"/>
    <property type="project" value="UniProtKB-KW"/>
</dbReference>
<reference evidence="7 8" key="1">
    <citation type="journal article" date="2009" name="Stand. Genomic Sci.">
        <title>Complete genome sequence of Anaerococcus prevotii type strain (PC1).</title>
        <authorList>
            <person name="Labutti K."/>
            <person name="Pukall R."/>
            <person name="Steenblock K."/>
            <person name="Glavina Del Rio T."/>
            <person name="Tice H."/>
            <person name="Copeland A."/>
            <person name="Cheng J.F."/>
            <person name="Lucas S."/>
            <person name="Chen F."/>
            <person name="Nolan M."/>
            <person name="Bruce D."/>
            <person name="Goodwin L."/>
            <person name="Pitluck S."/>
            <person name="Ivanova N."/>
            <person name="Mavromatis K."/>
            <person name="Ovchinnikova G."/>
            <person name="Pati A."/>
            <person name="Chen A."/>
            <person name="Palaniappan K."/>
            <person name="Land M."/>
            <person name="Hauser L."/>
            <person name="Chang Y.J."/>
            <person name="Jeffries C.D."/>
            <person name="Chain P."/>
            <person name="Saunders E."/>
            <person name="Brettin T."/>
            <person name="Detter J.C."/>
            <person name="Han C."/>
            <person name="Goker M."/>
            <person name="Bristow J."/>
            <person name="Eisen J.A."/>
            <person name="Markowitz V."/>
            <person name="Hugenholtz P."/>
            <person name="Kyrpides N.C."/>
            <person name="Klenk H.P."/>
            <person name="Lapidus A."/>
        </authorList>
    </citation>
    <scope>NUCLEOTIDE SEQUENCE [LARGE SCALE GENOMIC DNA]</scope>
    <source>
        <strain evidence="8">ATCC 9321 / DSM 20548 / JCM 6508 / NCTC 11806 / PC1</strain>
    </source>
</reference>
<dbReference type="OrthoDB" id="9815206at2"/>
<evidence type="ECO:0000256" key="1">
    <source>
        <dbReference type="ARBA" id="ARBA00022618"/>
    </source>
</evidence>